<sequence>MKDQADKKRSDRVFQVGDSVLMKLQPYVQSSVAPRAHHKLLFKFYGPFKILERIGPSAYRLQLPPHSKIHPVLHVSQLKKALGPHCQVQSDLPPVDSQLAIPVRVLQRRFCQAGERAVPQGLI</sequence>
<evidence type="ECO:0000259" key="1">
    <source>
        <dbReference type="Pfam" id="PF24626"/>
    </source>
</evidence>
<dbReference type="AlphaFoldDB" id="A0A8R7RAE3"/>
<accession>A0A8R7RAE3</accession>
<dbReference type="Proteomes" id="UP000015106">
    <property type="component" value="Chromosome 7"/>
</dbReference>
<protein>
    <recommendedName>
        <fullName evidence="1">Tf2-1-like SH3-like domain-containing protein</fullName>
    </recommendedName>
</protein>
<reference evidence="3" key="1">
    <citation type="journal article" date="2013" name="Nature">
        <title>Draft genome of the wheat A-genome progenitor Triticum urartu.</title>
        <authorList>
            <person name="Ling H.Q."/>
            <person name="Zhao S."/>
            <person name="Liu D."/>
            <person name="Wang J."/>
            <person name="Sun H."/>
            <person name="Zhang C."/>
            <person name="Fan H."/>
            <person name="Li D."/>
            <person name="Dong L."/>
            <person name="Tao Y."/>
            <person name="Gao C."/>
            <person name="Wu H."/>
            <person name="Li Y."/>
            <person name="Cui Y."/>
            <person name="Guo X."/>
            <person name="Zheng S."/>
            <person name="Wang B."/>
            <person name="Yu K."/>
            <person name="Liang Q."/>
            <person name="Yang W."/>
            <person name="Lou X."/>
            <person name="Chen J."/>
            <person name="Feng M."/>
            <person name="Jian J."/>
            <person name="Zhang X."/>
            <person name="Luo G."/>
            <person name="Jiang Y."/>
            <person name="Liu J."/>
            <person name="Wang Z."/>
            <person name="Sha Y."/>
            <person name="Zhang B."/>
            <person name="Wu H."/>
            <person name="Tang D."/>
            <person name="Shen Q."/>
            <person name="Xue P."/>
            <person name="Zou S."/>
            <person name="Wang X."/>
            <person name="Liu X."/>
            <person name="Wang F."/>
            <person name="Yang Y."/>
            <person name="An X."/>
            <person name="Dong Z."/>
            <person name="Zhang K."/>
            <person name="Zhang X."/>
            <person name="Luo M.C."/>
            <person name="Dvorak J."/>
            <person name="Tong Y."/>
            <person name="Wang J."/>
            <person name="Yang H."/>
            <person name="Li Z."/>
            <person name="Wang D."/>
            <person name="Zhang A."/>
            <person name="Wang J."/>
        </authorList>
    </citation>
    <scope>NUCLEOTIDE SEQUENCE</scope>
    <source>
        <strain evidence="3">cv. G1812</strain>
    </source>
</reference>
<dbReference type="PANTHER" id="PTHR46148:SF52">
    <property type="entry name" value="OS04G0603800 PROTEIN"/>
    <property type="match status" value="1"/>
</dbReference>
<feature type="domain" description="Tf2-1-like SH3-like" evidence="1">
    <location>
        <begin position="17"/>
        <end position="81"/>
    </location>
</feature>
<name>A0A8R7RAE3_TRIUA</name>
<evidence type="ECO:0000313" key="2">
    <source>
        <dbReference type="EnsemblPlants" id="TuG1812G0700005538.01.T01.cds340778"/>
    </source>
</evidence>
<dbReference type="Pfam" id="PF24626">
    <property type="entry name" value="SH3_Tf2-1"/>
    <property type="match status" value="1"/>
</dbReference>
<proteinExistence type="predicted"/>
<reference evidence="2" key="3">
    <citation type="submission" date="2022-06" db="UniProtKB">
        <authorList>
            <consortium name="EnsemblPlants"/>
        </authorList>
    </citation>
    <scope>IDENTIFICATION</scope>
</reference>
<dbReference type="Gramene" id="TuG1812G0700005538.01.T01">
    <property type="protein sequence ID" value="TuG1812G0700005538.01.T01.cds340778"/>
    <property type="gene ID" value="TuG1812G0700005538.01"/>
</dbReference>
<dbReference type="EnsemblPlants" id="TuG1812G0700005538.01.T01">
    <property type="protein sequence ID" value="TuG1812G0700005538.01.T01.cds340778"/>
    <property type="gene ID" value="TuG1812G0700005538.01"/>
</dbReference>
<evidence type="ECO:0000313" key="3">
    <source>
        <dbReference type="Proteomes" id="UP000015106"/>
    </source>
</evidence>
<keyword evidence="3" id="KW-1185">Reference proteome</keyword>
<dbReference type="PANTHER" id="PTHR46148">
    <property type="entry name" value="CHROMO DOMAIN-CONTAINING PROTEIN"/>
    <property type="match status" value="1"/>
</dbReference>
<organism evidence="2 3">
    <name type="scientific">Triticum urartu</name>
    <name type="common">Red wild einkorn</name>
    <name type="synonym">Crithodium urartu</name>
    <dbReference type="NCBI Taxonomy" id="4572"/>
    <lineage>
        <taxon>Eukaryota</taxon>
        <taxon>Viridiplantae</taxon>
        <taxon>Streptophyta</taxon>
        <taxon>Embryophyta</taxon>
        <taxon>Tracheophyta</taxon>
        <taxon>Spermatophyta</taxon>
        <taxon>Magnoliopsida</taxon>
        <taxon>Liliopsida</taxon>
        <taxon>Poales</taxon>
        <taxon>Poaceae</taxon>
        <taxon>BOP clade</taxon>
        <taxon>Pooideae</taxon>
        <taxon>Triticodae</taxon>
        <taxon>Triticeae</taxon>
        <taxon>Triticinae</taxon>
        <taxon>Triticum</taxon>
    </lineage>
</organism>
<reference evidence="2" key="2">
    <citation type="submission" date="2018-03" db="EMBL/GenBank/DDBJ databases">
        <title>The Triticum urartu genome reveals the dynamic nature of wheat genome evolution.</title>
        <authorList>
            <person name="Ling H."/>
            <person name="Ma B."/>
            <person name="Shi X."/>
            <person name="Liu H."/>
            <person name="Dong L."/>
            <person name="Sun H."/>
            <person name="Cao Y."/>
            <person name="Gao Q."/>
            <person name="Zheng S."/>
            <person name="Li Y."/>
            <person name="Yu Y."/>
            <person name="Du H."/>
            <person name="Qi M."/>
            <person name="Li Y."/>
            <person name="Yu H."/>
            <person name="Cui Y."/>
            <person name="Wang N."/>
            <person name="Chen C."/>
            <person name="Wu H."/>
            <person name="Zhao Y."/>
            <person name="Zhang J."/>
            <person name="Li Y."/>
            <person name="Zhou W."/>
            <person name="Zhang B."/>
            <person name="Hu W."/>
            <person name="Eijk M."/>
            <person name="Tang J."/>
            <person name="Witsenboer H."/>
            <person name="Zhao S."/>
            <person name="Li Z."/>
            <person name="Zhang A."/>
            <person name="Wang D."/>
            <person name="Liang C."/>
        </authorList>
    </citation>
    <scope>NUCLEOTIDE SEQUENCE [LARGE SCALE GENOMIC DNA]</scope>
    <source>
        <strain evidence="2">cv. G1812</strain>
    </source>
</reference>
<dbReference type="InterPro" id="IPR056924">
    <property type="entry name" value="SH3_Tf2-1"/>
</dbReference>